<dbReference type="PANTHER" id="PTHR10812:SF17">
    <property type="entry name" value="TRANSCRIPTION FACTOR AP-2, ISOFORM D"/>
    <property type="match status" value="1"/>
</dbReference>
<dbReference type="OrthoDB" id="6252992at2759"/>
<keyword evidence="4" id="KW-0238">DNA-binding</keyword>
<proteinExistence type="inferred from homology"/>
<dbReference type="GO" id="GO:0000981">
    <property type="term" value="F:DNA-binding transcription factor activity, RNA polymerase II-specific"/>
    <property type="evidence" value="ECO:0007669"/>
    <property type="project" value="TreeGrafter"/>
</dbReference>
<dbReference type="EMBL" id="JAIZAY010000011">
    <property type="protein sequence ID" value="KAJ8033399.1"/>
    <property type="molecule type" value="Genomic_DNA"/>
</dbReference>
<dbReference type="GO" id="GO:0042127">
    <property type="term" value="P:regulation of cell population proliferation"/>
    <property type="evidence" value="ECO:0007669"/>
    <property type="project" value="TreeGrafter"/>
</dbReference>
<dbReference type="GO" id="GO:0005634">
    <property type="term" value="C:nucleus"/>
    <property type="evidence" value="ECO:0007669"/>
    <property type="project" value="UniProtKB-SubCell"/>
</dbReference>
<feature type="compositionally biased region" description="Polar residues" evidence="7">
    <location>
        <begin position="428"/>
        <end position="451"/>
    </location>
</feature>
<dbReference type="Pfam" id="PF03299">
    <property type="entry name" value="TF_AP-2"/>
    <property type="match status" value="1"/>
</dbReference>
<dbReference type="Proteomes" id="UP001152320">
    <property type="component" value="Chromosome 11"/>
</dbReference>
<comment type="subcellular location">
    <subcellularLocation>
        <location evidence="1">Nucleus</location>
    </subcellularLocation>
</comment>
<dbReference type="GO" id="GO:0000977">
    <property type="term" value="F:RNA polymerase II transcription regulatory region sequence-specific DNA binding"/>
    <property type="evidence" value="ECO:0007669"/>
    <property type="project" value="TreeGrafter"/>
</dbReference>
<dbReference type="PANTHER" id="PTHR10812">
    <property type="entry name" value="TRANSCRIPTION FACTOR AP-2"/>
    <property type="match status" value="1"/>
</dbReference>
<keyword evidence="6" id="KW-0539">Nucleus</keyword>
<evidence type="ECO:0000313" key="10">
    <source>
        <dbReference type="Proteomes" id="UP001152320"/>
    </source>
</evidence>
<comment type="similarity">
    <text evidence="2">Belongs to the AP-2 family.</text>
</comment>
<dbReference type="AlphaFoldDB" id="A0A9Q1BVJ0"/>
<accession>A0A9Q1BVJ0</accession>
<keyword evidence="10" id="KW-1185">Reference proteome</keyword>
<reference evidence="9" key="1">
    <citation type="submission" date="2021-10" db="EMBL/GenBank/DDBJ databases">
        <title>Tropical sea cucumber genome reveals ecological adaptation and Cuvierian tubules defense mechanism.</title>
        <authorList>
            <person name="Chen T."/>
        </authorList>
    </citation>
    <scope>NUCLEOTIDE SEQUENCE</scope>
    <source>
        <strain evidence="9">Nanhai2018</strain>
        <tissue evidence="9">Muscle</tissue>
    </source>
</reference>
<dbReference type="InterPro" id="IPR004979">
    <property type="entry name" value="TF_AP2"/>
</dbReference>
<feature type="compositionally biased region" description="Basic and acidic residues" evidence="7">
    <location>
        <begin position="452"/>
        <end position="465"/>
    </location>
</feature>
<keyword evidence="5" id="KW-0804">Transcription</keyword>
<evidence type="ECO:0000313" key="9">
    <source>
        <dbReference type="EMBL" id="KAJ8033399.1"/>
    </source>
</evidence>
<sequence length="465" mass="51263">MPVNLSPSMAQDRSDLISHRHGFSASAVGATSSFSPASRISSHPPITATDFQPPYFPPPYNPTQPQSQLDFHHAHVNADPYSHLNPIHPQAQHQFQLHPQQRGHHNMRETDHLHLQHPGMQLPSARDYSGVRRPDVLMHGGPHGLVPDQTDLMLHHAPGIHGMEENTGAHDDTSGYLHGDHHSVIKRAYQDAAFRVSGIRPKNDNGKDGLVDTVTSPNDVFCSVPGRLSLLSSTSKYKVTVAEVQRRLSPPECLNASLLGGVLRRAKSKNGGRYLRERLDKIGLNLPAGRRKAANVTLFTSLVEGEAIHLARDFGYVCETEFPARQLAEYVNRQHTDPTEIPTRRNMILAAKQITKELQDVLCQDRTPIGNSRPQPILEPAMQRCLTHFSLISHGFGTPALSAAFATLQNAFTEMLKYLEKAFPNSVPPHSTTPNGNAPNAKLDSNTTTKSNGEKVEDSRSKEVV</sequence>
<dbReference type="InterPro" id="IPR013854">
    <property type="entry name" value="TF_AP2_C"/>
</dbReference>
<evidence type="ECO:0000256" key="5">
    <source>
        <dbReference type="ARBA" id="ARBA00023163"/>
    </source>
</evidence>
<protein>
    <submittedName>
        <fullName evidence="9">Transcription factor AP-2-beta</fullName>
    </submittedName>
</protein>
<organism evidence="9 10">
    <name type="scientific">Holothuria leucospilota</name>
    <name type="common">Black long sea cucumber</name>
    <name type="synonym">Mertensiothuria leucospilota</name>
    <dbReference type="NCBI Taxonomy" id="206669"/>
    <lineage>
        <taxon>Eukaryota</taxon>
        <taxon>Metazoa</taxon>
        <taxon>Echinodermata</taxon>
        <taxon>Eleutherozoa</taxon>
        <taxon>Echinozoa</taxon>
        <taxon>Holothuroidea</taxon>
        <taxon>Aspidochirotacea</taxon>
        <taxon>Aspidochirotida</taxon>
        <taxon>Holothuriidae</taxon>
        <taxon>Holothuria</taxon>
    </lineage>
</organism>
<comment type="caution">
    <text evidence="9">The sequence shown here is derived from an EMBL/GenBank/DDBJ whole genome shotgun (WGS) entry which is preliminary data.</text>
</comment>
<feature type="region of interest" description="Disordered" evidence="7">
    <location>
        <begin position="427"/>
        <end position="465"/>
    </location>
</feature>
<keyword evidence="3" id="KW-0805">Transcription regulation</keyword>
<dbReference type="PRINTS" id="PR01748">
    <property type="entry name" value="AP2TNSCPFCT"/>
</dbReference>
<evidence type="ECO:0000256" key="2">
    <source>
        <dbReference type="ARBA" id="ARBA00007770"/>
    </source>
</evidence>
<evidence type="ECO:0000259" key="8">
    <source>
        <dbReference type="Pfam" id="PF03299"/>
    </source>
</evidence>
<evidence type="ECO:0000256" key="1">
    <source>
        <dbReference type="ARBA" id="ARBA00004123"/>
    </source>
</evidence>
<evidence type="ECO:0000256" key="6">
    <source>
        <dbReference type="ARBA" id="ARBA00023242"/>
    </source>
</evidence>
<evidence type="ECO:0000256" key="4">
    <source>
        <dbReference type="ARBA" id="ARBA00023125"/>
    </source>
</evidence>
<evidence type="ECO:0000256" key="7">
    <source>
        <dbReference type="SAM" id="MobiDB-lite"/>
    </source>
</evidence>
<feature type="domain" description="Transcription factor AP-2 C-terminal" evidence="8">
    <location>
        <begin position="221"/>
        <end position="415"/>
    </location>
</feature>
<gene>
    <name evidence="9" type="ORF">HOLleu_23629</name>
</gene>
<evidence type="ECO:0000256" key="3">
    <source>
        <dbReference type="ARBA" id="ARBA00023015"/>
    </source>
</evidence>
<name>A0A9Q1BVJ0_HOLLE</name>